<feature type="compositionally biased region" description="Basic and acidic residues" evidence="1">
    <location>
        <begin position="75"/>
        <end position="85"/>
    </location>
</feature>
<evidence type="ECO:0000256" key="1">
    <source>
        <dbReference type="SAM" id="MobiDB-lite"/>
    </source>
</evidence>
<evidence type="ECO:0000313" key="3">
    <source>
        <dbReference type="Proteomes" id="UP000698222"/>
    </source>
</evidence>
<accession>A0ABS4YP27</accession>
<dbReference type="EMBL" id="JAGIOC010000001">
    <property type="protein sequence ID" value="MBP2410528.1"/>
    <property type="molecule type" value="Genomic_DNA"/>
</dbReference>
<protein>
    <submittedName>
        <fullName evidence="2">Uncharacterized protein YukE</fullName>
    </submittedName>
</protein>
<feature type="region of interest" description="Disordered" evidence="1">
    <location>
        <begin position="256"/>
        <end position="278"/>
    </location>
</feature>
<keyword evidence="3" id="KW-1185">Reference proteome</keyword>
<proteinExistence type="predicted"/>
<feature type="compositionally biased region" description="Basic and acidic residues" evidence="1">
    <location>
        <begin position="179"/>
        <end position="192"/>
    </location>
</feature>
<dbReference type="Gene3D" id="1.10.287.1060">
    <property type="entry name" value="ESAT-6-like"/>
    <property type="match status" value="1"/>
</dbReference>
<gene>
    <name evidence="2" type="ORF">JOF44_003431</name>
</gene>
<evidence type="ECO:0000313" key="2">
    <source>
        <dbReference type="EMBL" id="MBP2410528.1"/>
    </source>
</evidence>
<dbReference type="RefSeq" id="WP_209894359.1">
    <property type="nucleotide sequence ID" value="NZ_BAAAJV010000008.1"/>
</dbReference>
<feature type="region of interest" description="Disordered" evidence="1">
    <location>
        <begin position="75"/>
        <end position="192"/>
    </location>
</feature>
<comment type="caution">
    <text evidence="2">The sequence shown here is derived from an EMBL/GenBank/DDBJ whole genome shotgun (WGS) entry which is preliminary data.</text>
</comment>
<organism evidence="2 3">
    <name type="scientific">Brachybacterium fresconis</name>
    <dbReference type="NCBI Taxonomy" id="173363"/>
    <lineage>
        <taxon>Bacteria</taxon>
        <taxon>Bacillati</taxon>
        <taxon>Actinomycetota</taxon>
        <taxon>Actinomycetes</taxon>
        <taxon>Micrococcales</taxon>
        <taxon>Dermabacteraceae</taxon>
        <taxon>Brachybacterium</taxon>
    </lineage>
</organism>
<dbReference type="Proteomes" id="UP000698222">
    <property type="component" value="Unassembled WGS sequence"/>
</dbReference>
<name>A0ABS4YP27_9MICO</name>
<reference evidence="2 3" key="1">
    <citation type="submission" date="2021-03" db="EMBL/GenBank/DDBJ databases">
        <title>Sequencing the genomes of 1000 actinobacteria strains.</title>
        <authorList>
            <person name="Klenk H.-P."/>
        </authorList>
    </citation>
    <scope>NUCLEOTIDE SEQUENCE [LARGE SCALE GENOMIC DNA]</scope>
    <source>
        <strain evidence="2 3">DSM 14564</strain>
    </source>
</reference>
<sequence length="384" mass="41039">MFCGADTEQMRRLSQRMEQTSEHAADLLVALSVTVRSVPWEGVDAQRFQQEFLDPVTDGWGQMVQRLRDSAAELGEHADQQDRTSEGASDPGVTTTPAGSVVPTSWGDDRGSGGADVPVTAEAGRDGAEEDGPPNPDGTITGPDPYPGNGLGPGVPGTSADSPEPPAWEPADSGSGAWDSREPTQEDRDNRDLAEDLVLGGRFTGKGAASDNLEHYLDNTGEDMAIDVDDMIEEVPEFSTAVSEQRSSIGQEAISQAQQSGATGPVTFPVNTDWEGGQASKSESEKYFYATGSFDYNQTGTVTAYPPDDPGGDWTYEVDTAVNLRDRYNWDTGKGVNIDVPDWVPGYPDEINVSDTQMQGLHQSGLAREYNIVGASERSTHTGP</sequence>